<evidence type="ECO:0000256" key="2">
    <source>
        <dbReference type="SAM" id="MobiDB-lite"/>
    </source>
</evidence>
<keyword evidence="1" id="KW-0175">Coiled coil</keyword>
<feature type="transmembrane region" description="Helical" evidence="3">
    <location>
        <begin position="113"/>
        <end position="132"/>
    </location>
</feature>
<feature type="region of interest" description="Disordered" evidence="2">
    <location>
        <begin position="302"/>
        <end position="323"/>
    </location>
</feature>
<keyword evidence="3" id="KW-1133">Transmembrane helix</keyword>
<dbReference type="AlphaFoldDB" id="A0A098L985"/>
<keyword evidence="3" id="KW-0472">Membrane</keyword>
<keyword evidence="3" id="KW-0812">Transmembrane</keyword>
<comment type="caution">
    <text evidence="4">The sequence shown here is derived from an EMBL/GenBank/DDBJ whole genome shotgun (WGS) entry which is preliminary data.</text>
</comment>
<sequence>MTEIKIAKTKNYLFSLENLILAIVILYMLNNLDHLTKVYYDIGKRHLEEIFHIKNLDWYKSILVIIVLDLSIVVWIHLKRWPEAVIFQVLMFLINLLYYEWPGAFSEDFNRRAAELIFTLMFGYGVSSFAFLHSTRFKSKDQLKEDAELMSRLKSDLEESENMVQILSSEKYKSELWVNQLQSDLENTQSMRNQLQSKLNQAEFALNELDSKNIQAEKKLNELNSELIQVKSDYIQVSTELNSIQSNKIQDESKVKHLQSELNREKSHREKANEVINELIQYKQKWEDACRCKHCKEIKDSPNSARVHSGSCPHNPKSIEAHI</sequence>
<keyword evidence="5" id="KW-1185">Reference proteome</keyword>
<gene>
    <name evidence="4" type="ORF">MYP_683</name>
</gene>
<dbReference type="Proteomes" id="UP000030185">
    <property type="component" value="Unassembled WGS sequence"/>
</dbReference>
<reference evidence="4 5" key="1">
    <citation type="submission" date="2014-09" db="EMBL/GenBank/DDBJ databases">
        <title>Sporocytophaga myxococcoides PG-01 genome sequencing.</title>
        <authorList>
            <person name="Liu L."/>
            <person name="Gao P.J."/>
            <person name="Chen G.J."/>
            <person name="Wang L.S."/>
        </authorList>
    </citation>
    <scope>NUCLEOTIDE SEQUENCE [LARGE SCALE GENOMIC DNA]</scope>
    <source>
        <strain evidence="4 5">PG-01</strain>
    </source>
</reference>
<evidence type="ECO:0000256" key="1">
    <source>
        <dbReference type="SAM" id="Coils"/>
    </source>
</evidence>
<evidence type="ECO:0000313" key="4">
    <source>
        <dbReference type="EMBL" id="GAL83456.1"/>
    </source>
</evidence>
<dbReference type="EMBL" id="BBLT01000001">
    <property type="protein sequence ID" value="GAL83456.1"/>
    <property type="molecule type" value="Genomic_DNA"/>
</dbReference>
<feature type="transmembrane region" description="Helical" evidence="3">
    <location>
        <begin position="12"/>
        <end position="29"/>
    </location>
</feature>
<organism evidence="4 5">
    <name type="scientific">Sporocytophaga myxococcoides</name>
    <dbReference type="NCBI Taxonomy" id="153721"/>
    <lineage>
        <taxon>Bacteria</taxon>
        <taxon>Pseudomonadati</taxon>
        <taxon>Bacteroidota</taxon>
        <taxon>Cytophagia</taxon>
        <taxon>Cytophagales</taxon>
        <taxon>Cytophagaceae</taxon>
        <taxon>Sporocytophaga</taxon>
    </lineage>
</organism>
<dbReference type="STRING" id="153721.MYP_683"/>
<accession>A0A098L985</accession>
<feature type="transmembrane region" description="Helical" evidence="3">
    <location>
        <begin position="85"/>
        <end position="101"/>
    </location>
</feature>
<evidence type="ECO:0000256" key="3">
    <source>
        <dbReference type="SAM" id="Phobius"/>
    </source>
</evidence>
<evidence type="ECO:0000313" key="5">
    <source>
        <dbReference type="Proteomes" id="UP000030185"/>
    </source>
</evidence>
<name>A0A098L985_9BACT</name>
<proteinExistence type="predicted"/>
<feature type="transmembrane region" description="Helical" evidence="3">
    <location>
        <begin position="58"/>
        <end position="78"/>
    </location>
</feature>
<dbReference type="RefSeq" id="WP_045458346.1">
    <property type="nucleotide sequence ID" value="NZ_BBLT01000001.1"/>
</dbReference>
<feature type="coiled-coil region" evidence="1">
    <location>
        <begin position="140"/>
        <end position="275"/>
    </location>
</feature>
<protein>
    <submittedName>
        <fullName evidence="4">Uncharacterized protein</fullName>
    </submittedName>
</protein>